<evidence type="ECO:0000313" key="2">
    <source>
        <dbReference type="Proteomes" id="UP001262754"/>
    </source>
</evidence>
<gene>
    <name evidence="1" type="ORF">J2800_004213</name>
</gene>
<name>A0ABU1N4R1_9CAUL</name>
<dbReference type="Proteomes" id="UP001262754">
    <property type="component" value="Unassembled WGS sequence"/>
</dbReference>
<protein>
    <submittedName>
        <fullName evidence="1">Uncharacterized protein</fullName>
    </submittedName>
</protein>
<reference evidence="1 2" key="1">
    <citation type="submission" date="2023-07" db="EMBL/GenBank/DDBJ databases">
        <title>Sorghum-associated microbial communities from plants grown in Nebraska, USA.</title>
        <authorList>
            <person name="Schachtman D."/>
        </authorList>
    </citation>
    <scope>NUCLEOTIDE SEQUENCE [LARGE SCALE GENOMIC DNA]</scope>
    <source>
        <strain evidence="1 2">DS2154</strain>
    </source>
</reference>
<dbReference type="RefSeq" id="WP_163231709.1">
    <property type="nucleotide sequence ID" value="NZ_BMLD01000001.1"/>
</dbReference>
<dbReference type="EMBL" id="JAVDRL010000012">
    <property type="protein sequence ID" value="MDR6533451.1"/>
    <property type="molecule type" value="Genomic_DNA"/>
</dbReference>
<evidence type="ECO:0000313" key="1">
    <source>
        <dbReference type="EMBL" id="MDR6533451.1"/>
    </source>
</evidence>
<proteinExistence type="predicted"/>
<keyword evidence="2" id="KW-1185">Reference proteome</keyword>
<comment type="caution">
    <text evidence="1">The sequence shown here is derived from an EMBL/GenBank/DDBJ whole genome shotgun (WGS) entry which is preliminary data.</text>
</comment>
<accession>A0ABU1N4R1</accession>
<sequence length="68" mass="7318">MAFVSFTRPDDSPVSINTAEVLSFAPVPTDGPLRGPLEAGTRIAFRNGKHQDVKEPVEAVERRLNGVG</sequence>
<organism evidence="1 2">
    <name type="scientific">Caulobacter rhizosphaerae</name>
    <dbReference type="NCBI Taxonomy" id="2010972"/>
    <lineage>
        <taxon>Bacteria</taxon>
        <taxon>Pseudomonadati</taxon>
        <taxon>Pseudomonadota</taxon>
        <taxon>Alphaproteobacteria</taxon>
        <taxon>Caulobacterales</taxon>
        <taxon>Caulobacteraceae</taxon>
        <taxon>Caulobacter</taxon>
    </lineage>
</organism>